<evidence type="ECO:0000313" key="1">
    <source>
        <dbReference type="EMBL" id="SCB30561.1"/>
    </source>
</evidence>
<dbReference type="RefSeq" id="WP_167669560.1">
    <property type="nucleotide sequence ID" value="NZ_FMAF01000006.1"/>
</dbReference>
<sequence>MTQEQERRVIESIVECNRILDRARSYQPQFQDTALIAQYEAQKLRLQGML</sequence>
<dbReference type="EMBL" id="FMAF01000006">
    <property type="protein sequence ID" value="SCB30561.1"/>
    <property type="molecule type" value="Genomic_DNA"/>
</dbReference>
<proteinExistence type="predicted"/>
<name>A0A1C3VRZ6_9HYPH</name>
<dbReference type="Proteomes" id="UP000199205">
    <property type="component" value="Unassembled WGS sequence"/>
</dbReference>
<organism evidence="1 2">
    <name type="scientific">Rhizobium lusitanum</name>
    <dbReference type="NCBI Taxonomy" id="293958"/>
    <lineage>
        <taxon>Bacteria</taxon>
        <taxon>Pseudomonadati</taxon>
        <taxon>Pseudomonadota</taxon>
        <taxon>Alphaproteobacteria</taxon>
        <taxon>Hyphomicrobiales</taxon>
        <taxon>Rhizobiaceae</taxon>
        <taxon>Rhizobium/Agrobacterium group</taxon>
        <taxon>Rhizobium</taxon>
    </lineage>
</organism>
<evidence type="ECO:0000313" key="2">
    <source>
        <dbReference type="Proteomes" id="UP000199205"/>
    </source>
</evidence>
<protein>
    <submittedName>
        <fullName evidence="1">Uncharacterized protein</fullName>
    </submittedName>
</protein>
<gene>
    <name evidence="1" type="ORF">GA0061101_106125</name>
</gene>
<reference evidence="1 2" key="1">
    <citation type="submission" date="2016-08" db="EMBL/GenBank/DDBJ databases">
        <authorList>
            <person name="Seilhamer J.J."/>
        </authorList>
    </citation>
    <scope>NUCLEOTIDE SEQUENCE [LARGE SCALE GENOMIC DNA]</scope>
    <source>
        <strain evidence="1 2">P1-7</strain>
    </source>
</reference>
<accession>A0A1C3VRZ6</accession>
<dbReference type="AlphaFoldDB" id="A0A1C3VRZ6"/>